<comment type="caution">
    <text evidence="3">The sequence shown here is derived from an EMBL/GenBank/DDBJ whole genome shotgun (WGS) entry which is preliminary data.</text>
</comment>
<dbReference type="CDD" id="cd03789">
    <property type="entry name" value="GT9_LPS_heptosyltransferase"/>
    <property type="match status" value="1"/>
</dbReference>
<dbReference type="AlphaFoldDB" id="A0A1V2TKV1"/>
<accession>A0A1V2TKV1</accession>
<dbReference type="Proteomes" id="UP000188836">
    <property type="component" value="Unassembled WGS sequence"/>
</dbReference>
<organism evidence="3 4">
    <name type="scientific">Nocardia donostiensis</name>
    <dbReference type="NCBI Taxonomy" id="1538463"/>
    <lineage>
        <taxon>Bacteria</taxon>
        <taxon>Bacillati</taxon>
        <taxon>Actinomycetota</taxon>
        <taxon>Actinomycetes</taxon>
        <taxon>Mycobacteriales</taxon>
        <taxon>Nocardiaceae</taxon>
        <taxon>Nocardia</taxon>
    </lineage>
</organism>
<dbReference type="GO" id="GO:0005829">
    <property type="term" value="C:cytosol"/>
    <property type="evidence" value="ECO:0007669"/>
    <property type="project" value="TreeGrafter"/>
</dbReference>
<dbReference type="RefSeq" id="WP_077114941.1">
    <property type="nucleotide sequence ID" value="NZ_LOKT01000004.1"/>
</dbReference>
<name>A0A1V2TKV1_9NOCA</name>
<evidence type="ECO:0000313" key="4">
    <source>
        <dbReference type="Proteomes" id="UP000188836"/>
    </source>
</evidence>
<reference evidence="3 4" key="1">
    <citation type="journal article" date="2016" name="Antonie Van Leeuwenhoek">
        <title>Nocardia donostiensis sp. nov., isolated from human respiratory specimens.</title>
        <authorList>
            <person name="Ercibengoa M."/>
            <person name="Bell M."/>
            <person name="Marimon J.M."/>
            <person name="Humrighouse B."/>
            <person name="Klenk H.P."/>
            <person name="Potter G."/>
            <person name="Perez-Trallero E."/>
        </authorList>
    </citation>
    <scope>NUCLEOTIDE SEQUENCE [LARGE SCALE GENOMIC DNA]</scope>
    <source>
        <strain evidence="3 4">X1655</strain>
    </source>
</reference>
<dbReference type="GO" id="GO:0008713">
    <property type="term" value="F:ADP-heptose-lipopolysaccharide heptosyltransferase activity"/>
    <property type="evidence" value="ECO:0007669"/>
    <property type="project" value="TreeGrafter"/>
</dbReference>
<dbReference type="GO" id="GO:0009244">
    <property type="term" value="P:lipopolysaccharide core region biosynthetic process"/>
    <property type="evidence" value="ECO:0007669"/>
    <property type="project" value="TreeGrafter"/>
</dbReference>
<dbReference type="InterPro" id="IPR002201">
    <property type="entry name" value="Glyco_trans_9"/>
</dbReference>
<dbReference type="Pfam" id="PF01075">
    <property type="entry name" value="Glyco_transf_9"/>
    <property type="match status" value="1"/>
</dbReference>
<dbReference type="PANTHER" id="PTHR30160">
    <property type="entry name" value="TETRAACYLDISACCHARIDE 4'-KINASE-RELATED"/>
    <property type="match status" value="1"/>
</dbReference>
<dbReference type="OrthoDB" id="9807356at2"/>
<evidence type="ECO:0000313" key="3">
    <source>
        <dbReference type="EMBL" id="ONM50122.1"/>
    </source>
</evidence>
<dbReference type="PANTHER" id="PTHR30160:SF1">
    <property type="entry name" value="LIPOPOLYSACCHARIDE 1,2-N-ACETYLGLUCOSAMINETRANSFERASE-RELATED"/>
    <property type="match status" value="1"/>
</dbReference>
<keyword evidence="1" id="KW-0328">Glycosyltransferase</keyword>
<dbReference type="SUPFAM" id="SSF53756">
    <property type="entry name" value="UDP-Glycosyltransferase/glycogen phosphorylase"/>
    <property type="match status" value="1"/>
</dbReference>
<sequence>MSVVLVLQARGLGDLLTAVPALRALRRARPNDRLVLAAPHRLRSLVGHITSVDAMVPTADLGSLRWDGPAPDLAVNLHGPGAEPIVELNKTGARRVLTHSNKAFPELEGPQWHDDMHPVDRWCHLLESAGIAADRRNLGLVPPVATTSHRDCVVVHIGAGAGARRWPAERFAAVIRHLLVLGREVVVTGDEFEREIALGIAARAGLSMHRVLAGEQNLIELAATVAEASLMVSGDTGAAHLATAFGTRTVQVFGPRPPHQAGPPPHLLARHEVLWAGEPGDPNADTPGPGLLQIQVSDVIAAVDQQLSRRNGANGDRRAAFRHVG</sequence>
<dbReference type="STRING" id="1538463.B0T36_07360"/>
<gene>
    <name evidence="3" type="ORF">B0T46_03265</name>
</gene>
<proteinExistence type="predicted"/>
<keyword evidence="4" id="KW-1185">Reference proteome</keyword>
<keyword evidence="2 3" id="KW-0808">Transferase</keyword>
<evidence type="ECO:0000256" key="1">
    <source>
        <dbReference type="ARBA" id="ARBA00022676"/>
    </source>
</evidence>
<evidence type="ECO:0000256" key="2">
    <source>
        <dbReference type="ARBA" id="ARBA00022679"/>
    </source>
</evidence>
<protein>
    <submittedName>
        <fullName evidence="3">Glycosyl transferase</fullName>
    </submittedName>
</protein>
<dbReference type="Gene3D" id="3.40.50.2000">
    <property type="entry name" value="Glycogen Phosphorylase B"/>
    <property type="match status" value="2"/>
</dbReference>
<dbReference type="EMBL" id="MUMY01000002">
    <property type="protein sequence ID" value="ONM50122.1"/>
    <property type="molecule type" value="Genomic_DNA"/>
</dbReference>
<dbReference type="InterPro" id="IPR051199">
    <property type="entry name" value="LPS_LOS_Heptosyltrfase"/>
</dbReference>